<gene>
    <name evidence="1" type="ORF">BVC80_8107g4</name>
</gene>
<keyword evidence="2" id="KW-1185">Reference proteome</keyword>
<reference evidence="1 2" key="1">
    <citation type="journal article" date="2017" name="Mol. Plant">
        <title>The Genome of Medicinal Plant Macleaya cordata Provides New Insights into Benzylisoquinoline Alkaloids Metabolism.</title>
        <authorList>
            <person name="Liu X."/>
            <person name="Liu Y."/>
            <person name="Huang P."/>
            <person name="Ma Y."/>
            <person name="Qing Z."/>
            <person name="Tang Q."/>
            <person name="Cao H."/>
            <person name="Cheng P."/>
            <person name="Zheng Y."/>
            <person name="Yuan Z."/>
            <person name="Zhou Y."/>
            <person name="Liu J."/>
            <person name="Tang Z."/>
            <person name="Zhuo Y."/>
            <person name="Zhang Y."/>
            <person name="Yu L."/>
            <person name="Huang J."/>
            <person name="Yang P."/>
            <person name="Peng Q."/>
            <person name="Zhang J."/>
            <person name="Jiang W."/>
            <person name="Zhang Z."/>
            <person name="Lin K."/>
            <person name="Ro D.K."/>
            <person name="Chen X."/>
            <person name="Xiong X."/>
            <person name="Shang Y."/>
            <person name="Huang S."/>
            <person name="Zeng J."/>
        </authorList>
    </citation>
    <scope>NUCLEOTIDE SEQUENCE [LARGE SCALE GENOMIC DNA]</scope>
    <source>
        <strain evidence="2">cv. BLH2017</strain>
        <tissue evidence="1">Root</tissue>
    </source>
</reference>
<dbReference type="EMBL" id="MVGT01004108">
    <property type="protein sequence ID" value="OVA01401.1"/>
    <property type="molecule type" value="Genomic_DNA"/>
</dbReference>
<dbReference type="OrthoDB" id="1911663at2759"/>
<dbReference type="FunCoup" id="A0A200PT48">
    <property type="interactions" value="224"/>
</dbReference>
<sequence length="149" mass="16868">MAISDPDSQSTTIKINSVPNEVEFVKCDCCGIKEECTPAYIDRIRERYEGKWVCGLCSEAIEDEIIRSDKLITIEEALNRHMNFYKKFSCSPPTSPNVDLIIAIRQLFRKSLDSPRVLRSTLSSPLRKNDDVRHPSLARSESCFPTLAG</sequence>
<name>A0A200PT48_MACCD</name>
<dbReference type="InterPro" id="IPR012876">
    <property type="entry name" value="DUF1677_pln"/>
</dbReference>
<dbReference type="Proteomes" id="UP000195402">
    <property type="component" value="Unassembled WGS sequence"/>
</dbReference>
<dbReference type="OMA" id="SCEVEFA"/>
<dbReference type="InParanoid" id="A0A200PT48"/>
<dbReference type="PANTHER" id="PTHR33108:SF32">
    <property type="entry name" value="DUF1677 FAMILY PROTEIN (DUF1677)"/>
    <property type="match status" value="1"/>
</dbReference>
<dbReference type="PANTHER" id="PTHR33108">
    <property type="entry name" value="OS01G0745000 PROTEIN"/>
    <property type="match status" value="1"/>
</dbReference>
<dbReference type="STRING" id="56857.A0A200PT48"/>
<dbReference type="Pfam" id="PF07911">
    <property type="entry name" value="DUF1677"/>
    <property type="match status" value="1"/>
</dbReference>
<evidence type="ECO:0000313" key="2">
    <source>
        <dbReference type="Proteomes" id="UP000195402"/>
    </source>
</evidence>
<organism evidence="1 2">
    <name type="scientific">Macleaya cordata</name>
    <name type="common">Five-seeded plume-poppy</name>
    <name type="synonym">Bocconia cordata</name>
    <dbReference type="NCBI Taxonomy" id="56857"/>
    <lineage>
        <taxon>Eukaryota</taxon>
        <taxon>Viridiplantae</taxon>
        <taxon>Streptophyta</taxon>
        <taxon>Embryophyta</taxon>
        <taxon>Tracheophyta</taxon>
        <taxon>Spermatophyta</taxon>
        <taxon>Magnoliopsida</taxon>
        <taxon>Ranunculales</taxon>
        <taxon>Papaveraceae</taxon>
        <taxon>Papaveroideae</taxon>
        <taxon>Macleaya</taxon>
    </lineage>
</organism>
<proteinExistence type="predicted"/>
<comment type="caution">
    <text evidence="1">The sequence shown here is derived from an EMBL/GenBank/DDBJ whole genome shotgun (WGS) entry which is preliminary data.</text>
</comment>
<evidence type="ECO:0008006" key="3">
    <source>
        <dbReference type="Google" id="ProtNLM"/>
    </source>
</evidence>
<dbReference type="AlphaFoldDB" id="A0A200PT48"/>
<protein>
    <recommendedName>
        <fullName evidence="3">DUF1677 domain-containing protein</fullName>
    </recommendedName>
</protein>
<evidence type="ECO:0000313" key="1">
    <source>
        <dbReference type="EMBL" id="OVA01401.1"/>
    </source>
</evidence>
<accession>A0A200PT48</accession>